<evidence type="ECO:0000313" key="3">
    <source>
        <dbReference type="Proteomes" id="UP000287651"/>
    </source>
</evidence>
<evidence type="ECO:0000256" key="1">
    <source>
        <dbReference type="SAM" id="MobiDB-lite"/>
    </source>
</evidence>
<name>A0A426XLH9_ENSVE</name>
<accession>A0A426XLH9</accession>
<organism evidence="2 3">
    <name type="scientific">Ensete ventricosum</name>
    <name type="common">Abyssinian banana</name>
    <name type="synonym">Musa ensete</name>
    <dbReference type="NCBI Taxonomy" id="4639"/>
    <lineage>
        <taxon>Eukaryota</taxon>
        <taxon>Viridiplantae</taxon>
        <taxon>Streptophyta</taxon>
        <taxon>Embryophyta</taxon>
        <taxon>Tracheophyta</taxon>
        <taxon>Spermatophyta</taxon>
        <taxon>Magnoliopsida</taxon>
        <taxon>Liliopsida</taxon>
        <taxon>Zingiberales</taxon>
        <taxon>Musaceae</taxon>
        <taxon>Ensete</taxon>
    </lineage>
</organism>
<feature type="region of interest" description="Disordered" evidence="1">
    <location>
        <begin position="13"/>
        <end position="34"/>
    </location>
</feature>
<protein>
    <submittedName>
        <fullName evidence="2">Uncharacterized protein</fullName>
    </submittedName>
</protein>
<dbReference type="AlphaFoldDB" id="A0A426XLH9"/>
<evidence type="ECO:0000313" key="2">
    <source>
        <dbReference type="EMBL" id="RRT40337.1"/>
    </source>
</evidence>
<dbReference type="EMBL" id="AMZH03019455">
    <property type="protein sequence ID" value="RRT40337.1"/>
    <property type="molecule type" value="Genomic_DNA"/>
</dbReference>
<gene>
    <name evidence="2" type="ORF">B296_00005448</name>
</gene>
<reference evidence="2 3" key="1">
    <citation type="journal article" date="2014" name="Agronomy (Basel)">
        <title>A Draft Genome Sequence for Ensete ventricosum, the Drought-Tolerant Tree Against Hunger.</title>
        <authorList>
            <person name="Harrison J."/>
            <person name="Moore K.A."/>
            <person name="Paszkiewicz K."/>
            <person name="Jones T."/>
            <person name="Grant M."/>
            <person name="Ambacheew D."/>
            <person name="Muzemil S."/>
            <person name="Studholme D.J."/>
        </authorList>
    </citation>
    <scope>NUCLEOTIDE SEQUENCE [LARGE SCALE GENOMIC DNA]</scope>
</reference>
<comment type="caution">
    <text evidence="2">The sequence shown here is derived from an EMBL/GenBank/DDBJ whole genome shotgun (WGS) entry which is preliminary data.</text>
</comment>
<dbReference type="Proteomes" id="UP000287651">
    <property type="component" value="Unassembled WGS sequence"/>
</dbReference>
<sequence>MIAWDHGIMTHHRPVTTVDAGPQEQDVPTIGPRGTLVRNYISQPRDMELSHEDKADLKRGGSVRTLARGVLI</sequence>
<proteinExistence type="predicted"/>